<keyword evidence="12" id="KW-1185">Reference proteome</keyword>
<evidence type="ECO:0000256" key="5">
    <source>
        <dbReference type="ARBA" id="ARBA00022737"/>
    </source>
</evidence>
<name>A0ABQ6CLF9_9HYPH</name>
<dbReference type="InterPro" id="IPR034746">
    <property type="entry name" value="POTRA"/>
</dbReference>
<keyword evidence="4 9" id="KW-0732">Signal</keyword>
<protein>
    <recommendedName>
        <fullName evidence="8">Outer membrane protein assembly factor BamA</fullName>
    </recommendedName>
</protein>
<evidence type="ECO:0000313" key="11">
    <source>
        <dbReference type="EMBL" id="GLS21168.1"/>
    </source>
</evidence>
<dbReference type="InterPro" id="IPR010827">
    <property type="entry name" value="BamA/TamA_POTRA"/>
</dbReference>
<dbReference type="InterPro" id="IPR039910">
    <property type="entry name" value="D15-like"/>
</dbReference>
<dbReference type="InterPro" id="IPR023707">
    <property type="entry name" value="OM_assembly_BamA"/>
</dbReference>
<keyword evidence="7" id="KW-0998">Cell outer membrane</keyword>
<dbReference type="Gene3D" id="3.10.20.310">
    <property type="entry name" value="membrane protein fhac"/>
    <property type="match status" value="3"/>
</dbReference>
<accession>A0ABQ6CLF9</accession>
<feature type="signal peptide" evidence="9">
    <location>
        <begin position="1"/>
        <end position="24"/>
    </location>
</feature>
<dbReference type="Gene3D" id="2.40.160.50">
    <property type="entry name" value="membrane protein fhac: a member of the omp85/tpsb transporter family"/>
    <property type="match status" value="1"/>
</dbReference>
<dbReference type="PANTHER" id="PTHR12815">
    <property type="entry name" value="SORTING AND ASSEMBLY MACHINERY SAMM50 PROTEIN FAMILY MEMBER"/>
    <property type="match status" value="1"/>
</dbReference>
<reference evidence="12" key="1">
    <citation type="journal article" date="2019" name="Int. J. Syst. Evol. Microbiol.">
        <title>The Global Catalogue of Microorganisms (GCM) 10K type strain sequencing project: providing services to taxonomists for standard genome sequencing and annotation.</title>
        <authorList>
            <consortium name="The Broad Institute Genomics Platform"/>
            <consortium name="The Broad Institute Genome Sequencing Center for Infectious Disease"/>
            <person name="Wu L."/>
            <person name="Ma J."/>
        </authorList>
    </citation>
    <scope>NUCLEOTIDE SEQUENCE [LARGE SCALE GENOMIC DNA]</scope>
    <source>
        <strain evidence="12">NBRC 101365</strain>
    </source>
</reference>
<evidence type="ECO:0000256" key="1">
    <source>
        <dbReference type="ARBA" id="ARBA00004370"/>
    </source>
</evidence>
<dbReference type="Pfam" id="PF01103">
    <property type="entry name" value="Omp85"/>
    <property type="match status" value="1"/>
</dbReference>
<organism evidence="11 12">
    <name type="scientific">Labrys miyagiensis</name>
    <dbReference type="NCBI Taxonomy" id="346912"/>
    <lineage>
        <taxon>Bacteria</taxon>
        <taxon>Pseudomonadati</taxon>
        <taxon>Pseudomonadota</taxon>
        <taxon>Alphaproteobacteria</taxon>
        <taxon>Hyphomicrobiales</taxon>
        <taxon>Xanthobacteraceae</taxon>
        <taxon>Labrys</taxon>
    </lineage>
</organism>
<dbReference type="EMBL" id="BSPC01000045">
    <property type="protein sequence ID" value="GLS21168.1"/>
    <property type="molecule type" value="Genomic_DNA"/>
</dbReference>
<proteinExistence type="predicted"/>
<gene>
    <name evidence="11" type="primary">bamA</name>
    <name evidence="11" type="ORF">GCM10007874_41850</name>
</gene>
<evidence type="ECO:0000256" key="4">
    <source>
        <dbReference type="ARBA" id="ARBA00022729"/>
    </source>
</evidence>
<dbReference type="PANTHER" id="PTHR12815:SF23">
    <property type="entry name" value="OUTER MEMBRANE PROTEIN ASSEMBLY FACTOR BAMA"/>
    <property type="match status" value="1"/>
</dbReference>
<comment type="caution">
    <text evidence="11">The sequence shown here is derived from an EMBL/GenBank/DDBJ whole genome shotgun (WGS) entry which is preliminary data.</text>
</comment>
<evidence type="ECO:0000256" key="9">
    <source>
        <dbReference type="SAM" id="SignalP"/>
    </source>
</evidence>
<dbReference type="NCBIfam" id="TIGR03303">
    <property type="entry name" value="OM_YaeT"/>
    <property type="match status" value="1"/>
</dbReference>
<keyword evidence="2" id="KW-1134">Transmembrane beta strand</keyword>
<dbReference type="PIRSF" id="PIRSF006076">
    <property type="entry name" value="OM_assembly_OMP85"/>
    <property type="match status" value="1"/>
</dbReference>
<feature type="domain" description="POTRA" evidence="10">
    <location>
        <begin position="302"/>
        <end position="375"/>
    </location>
</feature>
<feature type="domain" description="POTRA" evidence="10">
    <location>
        <begin position="49"/>
        <end position="126"/>
    </location>
</feature>
<evidence type="ECO:0000256" key="8">
    <source>
        <dbReference type="NCBIfam" id="TIGR03303"/>
    </source>
</evidence>
<dbReference type="Pfam" id="PF07244">
    <property type="entry name" value="POTRA"/>
    <property type="match status" value="3"/>
</dbReference>
<evidence type="ECO:0000256" key="6">
    <source>
        <dbReference type="ARBA" id="ARBA00023136"/>
    </source>
</evidence>
<evidence type="ECO:0000256" key="7">
    <source>
        <dbReference type="ARBA" id="ARBA00023237"/>
    </source>
</evidence>
<evidence type="ECO:0000256" key="2">
    <source>
        <dbReference type="ARBA" id="ARBA00022452"/>
    </source>
</evidence>
<dbReference type="RefSeq" id="WP_284314222.1">
    <property type="nucleotide sequence ID" value="NZ_BSPC01000045.1"/>
</dbReference>
<keyword evidence="3" id="KW-0812">Transmembrane</keyword>
<dbReference type="Proteomes" id="UP001156882">
    <property type="component" value="Unassembled WGS sequence"/>
</dbReference>
<sequence length="756" mass="82982">MATAMYKLKLGVALAAVAVPSLFGAFVASPLVGSAEAAPRKQVAARSAPIINRIVFEKNKKVTSDQLTSIMESKPGSPLNQATVNADIDRMKEAYNRAGRSTVQISYREVSLPNNRVDLVFTVAEGVKIGIDEIKFVGNNNFSDWRLKRQMVTIESGFLGWLRTTDTYDPDRLAADEERLRVFYVNHGYPDFRVLSVVPSLNDKQDGYIITVTVDEGKYYKFGPSQVQSTISDVNPDELQHNIHSWNNWTYRGEDVDRTVEDMTIQLAGSGHPFAQVRPRAVRDDAGDQIGVNYVVEEGAKVYIERINITGNTRTRDYVIRREFDIGEGDPYNQAMIDRAARRLRNLGYFQSVKITNTPGSEPDRVVVNVEVVDQSTGEFSVGGGYSTSDGFLGEVSLTERNFLGRGQYVKASVQYGQRTQGYGLSFTEPYFMGQRIAAGFDLFSKTTDDSDYQFYKDQTTGGTLRAAFPITDNFTVGVNYSLYTEKVTIPSQYNDNNYLNGEASRAIKELDGKNRLVSQIGYTLTYNSLDDLKQPSTGLYAQFKQDIAGLGGDAKFVKSSVDSRYYYPLTDDLTIMARAQGGYMVGFGGEKIAIVDQFNPGPDLVRGFAPGGIGDRDLAGGSKGNGLGGTSYYGGTLELQFPIFGLPREVGLRGAIFADAGSVFGYGGTHFSQQCGPLPAGNPAGTGNCFFVPGVARSGVRPFDLYKNNPIRSSVGASLLWASPIGPLRFDYAFVLTKAKHDDTQAFHFGTIVNY</sequence>
<keyword evidence="5" id="KW-0677">Repeat</keyword>
<feature type="chain" id="PRO_5046891603" description="Outer membrane protein assembly factor BamA" evidence="9">
    <location>
        <begin position="25"/>
        <end position="756"/>
    </location>
</feature>
<keyword evidence="6" id="KW-0472">Membrane</keyword>
<dbReference type="PROSITE" id="PS51779">
    <property type="entry name" value="POTRA"/>
    <property type="match status" value="2"/>
</dbReference>
<comment type="subcellular location">
    <subcellularLocation>
        <location evidence="1">Membrane</location>
    </subcellularLocation>
</comment>
<evidence type="ECO:0000259" key="10">
    <source>
        <dbReference type="PROSITE" id="PS51779"/>
    </source>
</evidence>
<dbReference type="InterPro" id="IPR000184">
    <property type="entry name" value="Bac_surfAg_D15"/>
</dbReference>
<evidence type="ECO:0000256" key="3">
    <source>
        <dbReference type="ARBA" id="ARBA00022692"/>
    </source>
</evidence>
<evidence type="ECO:0000313" key="12">
    <source>
        <dbReference type="Proteomes" id="UP001156882"/>
    </source>
</evidence>